<feature type="domain" description="DUF1421" evidence="3">
    <location>
        <begin position="435"/>
        <end position="477"/>
    </location>
</feature>
<organism evidence="4 5">
    <name type="scientific">Rehmannia glutinosa</name>
    <name type="common">Chinese foxglove</name>
    <dbReference type="NCBI Taxonomy" id="99300"/>
    <lineage>
        <taxon>Eukaryota</taxon>
        <taxon>Viridiplantae</taxon>
        <taxon>Streptophyta</taxon>
        <taxon>Embryophyta</taxon>
        <taxon>Tracheophyta</taxon>
        <taxon>Spermatophyta</taxon>
        <taxon>Magnoliopsida</taxon>
        <taxon>eudicotyledons</taxon>
        <taxon>Gunneridae</taxon>
        <taxon>Pentapetalae</taxon>
        <taxon>asterids</taxon>
        <taxon>lamiids</taxon>
        <taxon>Lamiales</taxon>
        <taxon>Orobanchaceae</taxon>
        <taxon>Rehmannieae</taxon>
        <taxon>Rehmannia</taxon>
    </lineage>
</organism>
<feature type="coiled-coil region" evidence="1">
    <location>
        <begin position="140"/>
        <end position="176"/>
    </location>
</feature>
<reference evidence="4 5" key="1">
    <citation type="journal article" date="2021" name="Comput. Struct. Biotechnol. J.">
        <title>De novo genome assembly of the potent medicinal plant Rehmannia glutinosa using nanopore technology.</title>
        <authorList>
            <person name="Ma L."/>
            <person name="Dong C."/>
            <person name="Song C."/>
            <person name="Wang X."/>
            <person name="Zheng X."/>
            <person name="Niu Y."/>
            <person name="Chen S."/>
            <person name="Feng W."/>
        </authorList>
    </citation>
    <scope>NUCLEOTIDE SEQUENCE [LARGE SCALE GENOMIC DNA]</scope>
    <source>
        <strain evidence="4">DH-2019</strain>
    </source>
</reference>
<evidence type="ECO:0000259" key="3">
    <source>
        <dbReference type="Pfam" id="PF07223"/>
    </source>
</evidence>
<dbReference type="PANTHER" id="PTHR31805">
    <property type="entry name" value="RECEPTOR-LIKE KINASE, PUTATIVE (DUF1421)-RELATED"/>
    <property type="match status" value="1"/>
</dbReference>
<feature type="compositionally biased region" description="Basic and acidic residues" evidence="2">
    <location>
        <begin position="189"/>
        <end position="205"/>
    </location>
</feature>
<feature type="region of interest" description="Disordered" evidence="2">
    <location>
        <begin position="32"/>
        <end position="53"/>
    </location>
</feature>
<feature type="region of interest" description="Disordered" evidence="2">
    <location>
        <begin position="392"/>
        <end position="421"/>
    </location>
</feature>
<feature type="compositionally biased region" description="Polar residues" evidence="2">
    <location>
        <begin position="177"/>
        <end position="188"/>
    </location>
</feature>
<feature type="region of interest" description="Disordered" evidence="2">
    <location>
        <begin position="1"/>
        <end position="20"/>
    </location>
</feature>
<feature type="compositionally biased region" description="Low complexity" evidence="2">
    <location>
        <begin position="1"/>
        <end position="14"/>
    </location>
</feature>
<feature type="region of interest" description="Disordered" evidence="2">
    <location>
        <begin position="176"/>
        <end position="274"/>
    </location>
</feature>
<feature type="compositionally biased region" description="Polar residues" evidence="2">
    <location>
        <begin position="34"/>
        <end position="43"/>
    </location>
</feature>
<evidence type="ECO:0000313" key="4">
    <source>
        <dbReference type="EMBL" id="KAK6142612.1"/>
    </source>
</evidence>
<feature type="compositionally biased region" description="Low complexity" evidence="2">
    <location>
        <begin position="265"/>
        <end position="274"/>
    </location>
</feature>
<evidence type="ECO:0000256" key="1">
    <source>
        <dbReference type="SAM" id="Coils"/>
    </source>
</evidence>
<protein>
    <recommendedName>
        <fullName evidence="3">DUF1421 domain-containing protein</fullName>
    </recommendedName>
</protein>
<name>A0ABR0W5I4_REHGL</name>
<evidence type="ECO:0000313" key="5">
    <source>
        <dbReference type="Proteomes" id="UP001318860"/>
    </source>
</evidence>
<dbReference type="InterPro" id="IPR010820">
    <property type="entry name" value="DUF1421"/>
</dbReference>
<keyword evidence="5" id="KW-1185">Reference proteome</keyword>
<sequence>MASASSGRSTNSGSKTFDFGSDDILCSYEDYGTQDANNGTHSDPSFAANSAKEFHKSRMSRSSVFPAATYSPPEEASFNEDVVSTVENTMKKYTDNLTRFLEGISSRLSQLELYCYNLDKSIGEMRSDLGRDHGESESKLKSLEKHVQEVHRSLQILRDKQELADTQKELAKLQLAQKESSPANNIQQNEDRASTPASEAKKSDSSSDQQLALALPHQVAPQPSLPARPAEHQQQTPMAPPSSMPSQVPAYYLPPPQTSNMTASQTQQYLPTQQTQVQDHPRMAPPQPHLYPQQWNQQLPIQPPQHHIRNSSSQLVYSNYQSPSEMAPNNSMPMQQVQYVGPSQPGSAGRPVQQQQHLKTTTGYGAQAVDRFVPTGPPPPGNAYMVFDGEGGRTHHHPAPQGGPHFQQNVYPPTNIPPQNPQRIMPSVSMRNHPYNELIERLVGMGYRGDHVVGIIQRLEESGQPIDFNSVLDRLNRGHSSAGSQRGWSS</sequence>
<proteinExistence type="predicted"/>
<evidence type="ECO:0000256" key="2">
    <source>
        <dbReference type="SAM" id="MobiDB-lite"/>
    </source>
</evidence>
<dbReference type="Pfam" id="PF07223">
    <property type="entry name" value="DUF1421"/>
    <property type="match status" value="1"/>
</dbReference>
<dbReference type="PANTHER" id="PTHR31805:SF16">
    <property type="entry name" value="FORMIN-LIKE PROTEIN (DUF1421)"/>
    <property type="match status" value="1"/>
</dbReference>
<keyword evidence="1" id="KW-0175">Coiled coil</keyword>
<accession>A0ABR0W5I4</accession>
<dbReference type="EMBL" id="JABTTQ020000013">
    <property type="protein sequence ID" value="KAK6142612.1"/>
    <property type="molecule type" value="Genomic_DNA"/>
</dbReference>
<dbReference type="Proteomes" id="UP001318860">
    <property type="component" value="Unassembled WGS sequence"/>
</dbReference>
<gene>
    <name evidence="4" type="ORF">DH2020_022960</name>
</gene>
<comment type="caution">
    <text evidence="4">The sequence shown here is derived from an EMBL/GenBank/DDBJ whole genome shotgun (WGS) entry which is preliminary data.</text>
</comment>